<proteinExistence type="predicted"/>
<dbReference type="Proteomes" id="UP000199063">
    <property type="component" value="Unassembled WGS sequence"/>
</dbReference>
<organism evidence="2 3">
    <name type="scientific">Streptomyces wuyuanensis</name>
    <dbReference type="NCBI Taxonomy" id="1196353"/>
    <lineage>
        <taxon>Bacteria</taxon>
        <taxon>Bacillati</taxon>
        <taxon>Actinomycetota</taxon>
        <taxon>Actinomycetes</taxon>
        <taxon>Kitasatosporales</taxon>
        <taxon>Streptomycetaceae</taxon>
        <taxon>Streptomyces</taxon>
    </lineage>
</organism>
<sequence length="140" mass="15064">MKRPDSEALRARRHRAHRSGDHSLCRPGNCPWVDGDDLPRFNMPDPASGESVTSAVLAFIDAVPPGREGGPQLVMARCAVKLAQAIDSNAHGLSGLVKQLTDLMGHIAESQDEDGLDDIRARQHARRTELLTVVNGPSVG</sequence>
<dbReference type="GeneID" id="40834429"/>
<evidence type="ECO:0000256" key="1">
    <source>
        <dbReference type="SAM" id="MobiDB-lite"/>
    </source>
</evidence>
<accession>A0A1H0EGE5</accession>
<name>A0A1H0EGE5_9ACTN</name>
<keyword evidence="3" id="KW-1185">Reference proteome</keyword>
<feature type="region of interest" description="Disordered" evidence="1">
    <location>
        <begin position="1"/>
        <end position="22"/>
    </location>
</feature>
<dbReference type="EMBL" id="FNHI01000044">
    <property type="protein sequence ID" value="SDN81391.1"/>
    <property type="molecule type" value="Genomic_DNA"/>
</dbReference>
<feature type="compositionally biased region" description="Basic and acidic residues" evidence="1">
    <location>
        <begin position="1"/>
        <end position="10"/>
    </location>
</feature>
<reference evidence="3" key="1">
    <citation type="submission" date="2016-10" db="EMBL/GenBank/DDBJ databases">
        <authorList>
            <person name="Varghese N."/>
            <person name="Submissions S."/>
        </authorList>
    </citation>
    <scope>NUCLEOTIDE SEQUENCE [LARGE SCALE GENOMIC DNA]</scope>
    <source>
        <strain evidence="3">CGMCC 4.7042</strain>
    </source>
</reference>
<evidence type="ECO:0000313" key="2">
    <source>
        <dbReference type="EMBL" id="SDN81391.1"/>
    </source>
</evidence>
<evidence type="ECO:0000313" key="3">
    <source>
        <dbReference type="Proteomes" id="UP000199063"/>
    </source>
</evidence>
<dbReference type="AlphaFoldDB" id="A0A1H0EGE5"/>
<gene>
    <name evidence="2" type="ORF">SAMN05444921_1448</name>
</gene>
<protein>
    <submittedName>
        <fullName evidence="2">Uncharacterized protein</fullName>
    </submittedName>
</protein>
<dbReference type="RefSeq" id="WP_143041598.1">
    <property type="nucleotide sequence ID" value="NZ_FNHI01000044.1"/>
</dbReference>